<feature type="transmembrane region" description="Helical" evidence="6">
    <location>
        <begin position="438"/>
        <end position="455"/>
    </location>
</feature>
<comment type="caution">
    <text evidence="9">The sequence shown here is derived from an EMBL/GenBank/DDBJ whole genome shotgun (WGS) entry which is preliminary data.</text>
</comment>
<organism evidence="9 10">
    <name type="scientific">Aerophobetes bacterium</name>
    <dbReference type="NCBI Taxonomy" id="2030807"/>
    <lineage>
        <taxon>Bacteria</taxon>
        <taxon>Candidatus Aerophobota</taxon>
    </lineage>
</organism>
<evidence type="ECO:0000256" key="2">
    <source>
        <dbReference type="ARBA" id="ARBA00022475"/>
    </source>
</evidence>
<evidence type="ECO:0008006" key="11">
    <source>
        <dbReference type="Google" id="ProtNLM"/>
    </source>
</evidence>
<evidence type="ECO:0000256" key="1">
    <source>
        <dbReference type="ARBA" id="ARBA00004651"/>
    </source>
</evidence>
<keyword evidence="3 6" id="KW-0812">Transmembrane</keyword>
<sequence>MNKPIVGITLLFATGIIFGRLLELPLLPVYLSTCGLLILTFLFYLRKRRGLVTLFLCFTLFLSGFLQFRCLYLPCSSSHIANFAPTTVSVEIVGLVAKRPELKGRRADFILKARRIWICGREEEVEGKIWVRSYSSFRDCDYGDIVRVRGKLRKPGASRKGFSWQRYLSYQGIWVEMNAVRMKVIKRGEGNLLLREAYRSRDWMAKVIDSTLPFPHSSLLKGIMLGDRTSLSPKLQEEFLRTGTGHILVVSGLHVGLILTILLFLFKILGLSPKLSYLLSIPPLVYYAVLTGLRTPVLRATLMATLGLFSFLIDRDTHPLVILGLAAFIILLFSPLSIFTVSFQLSFVTVGGIICLTPYLRERLKGLPLRLGEALAVSIAAQISILPLLAFYFNRVPLIGVLTNLLIGPLIAIILALGFLTLALSLVSLDVAQIMANANWLVLSILLKICSFFSFSQSKIFSKLACPSTGSFSSWVLLAYYSSLIVIFHFRQLRKLSYFVKRGAKEEKKRGIEKNKGE</sequence>
<feature type="transmembrane region" description="Helical" evidence="6">
    <location>
        <begin position="52"/>
        <end position="74"/>
    </location>
</feature>
<feature type="transmembrane region" description="Helical" evidence="6">
    <location>
        <begin position="5"/>
        <end position="22"/>
    </location>
</feature>
<feature type="domain" description="DUF4131" evidence="8">
    <location>
        <begin position="24"/>
        <end position="179"/>
    </location>
</feature>
<evidence type="ECO:0000256" key="6">
    <source>
        <dbReference type="SAM" id="Phobius"/>
    </source>
</evidence>
<name>A0A497E4F7_UNCAE</name>
<evidence type="ECO:0000259" key="8">
    <source>
        <dbReference type="Pfam" id="PF13567"/>
    </source>
</evidence>
<feature type="transmembrane region" description="Helical" evidence="6">
    <location>
        <begin position="345"/>
        <end position="362"/>
    </location>
</feature>
<dbReference type="EMBL" id="QMPZ01000036">
    <property type="protein sequence ID" value="RLE09638.1"/>
    <property type="molecule type" value="Genomic_DNA"/>
</dbReference>
<accession>A0A497E4F7</accession>
<evidence type="ECO:0000256" key="3">
    <source>
        <dbReference type="ARBA" id="ARBA00022692"/>
    </source>
</evidence>
<evidence type="ECO:0000256" key="4">
    <source>
        <dbReference type="ARBA" id="ARBA00022989"/>
    </source>
</evidence>
<evidence type="ECO:0000313" key="9">
    <source>
        <dbReference type="EMBL" id="RLE09638.1"/>
    </source>
</evidence>
<dbReference type="Proteomes" id="UP000279422">
    <property type="component" value="Unassembled WGS sequence"/>
</dbReference>
<dbReference type="AlphaFoldDB" id="A0A497E4F7"/>
<keyword evidence="2" id="KW-1003">Cell membrane</keyword>
<keyword evidence="4 6" id="KW-1133">Transmembrane helix</keyword>
<feature type="transmembrane region" description="Helical" evidence="6">
    <location>
        <begin position="286"/>
        <end position="313"/>
    </location>
</feature>
<feature type="domain" description="ComEC/Rec2-related protein" evidence="7">
    <location>
        <begin position="224"/>
        <end position="491"/>
    </location>
</feature>
<evidence type="ECO:0000256" key="5">
    <source>
        <dbReference type="ARBA" id="ARBA00023136"/>
    </source>
</evidence>
<keyword evidence="5 6" id="KW-0472">Membrane</keyword>
<feature type="transmembrane region" description="Helical" evidence="6">
    <location>
        <begin position="405"/>
        <end position="426"/>
    </location>
</feature>
<feature type="transmembrane region" description="Helical" evidence="6">
    <location>
        <begin position="475"/>
        <end position="493"/>
    </location>
</feature>
<feature type="transmembrane region" description="Helical" evidence="6">
    <location>
        <begin position="80"/>
        <end position="97"/>
    </location>
</feature>
<dbReference type="GO" id="GO:0005886">
    <property type="term" value="C:plasma membrane"/>
    <property type="evidence" value="ECO:0007669"/>
    <property type="project" value="UniProtKB-SubCell"/>
</dbReference>
<dbReference type="Pfam" id="PF13567">
    <property type="entry name" value="DUF4131"/>
    <property type="match status" value="1"/>
</dbReference>
<evidence type="ECO:0000313" key="10">
    <source>
        <dbReference type="Proteomes" id="UP000279422"/>
    </source>
</evidence>
<dbReference type="InterPro" id="IPR025405">
    <property type="entry name" value="DUF4131"/>
</dbReference>
<protein>
    <recommendedName>
        <fullName evidence="11">ComEC family competence protein</fullName>
    </recommendedName>
</protein>
<proteinExistence type="predicted"/>
<dbReference type="PANTHER" id="PTHR30619:SF7">
    <property type="entry name" value="BETA-LACTAMASE DOMAIN PROTEIN"/>
    <property type="match status" value="1"/>
</dbReference>
<feature type="transmembrane region" description="Helical" evidence="6">
    <location>
        <begin position="320"/>
        <end position="339"/>
    </location>
</feature>
<comment type="subcellular location">
    <subcellularLocation>
        <location evidence="1">Cell membrane</location>
        <topology evidence="1">Multi-pass membrane protein</topology>
    </subcellularLocation>
</comment>
<dbReference type="InterPro" id="IPR052159">
    <property type="entry name" value="Competence_DNA_uptake"/>
</dbReference>
<reference evidence="9 10" key="1">
    <citation type="submission" date="2018-06" db="EMBL/GenBank/DDBJ databases">
        <title>Extensive metabolic versatility and redundancy in microbially diverse, dynamic hydrothermal sediments.</title>
        <authorList>
            <person name="Dombrowski N."/>
            <person name="Teske A."/>
            <person name="Baker B.J."/>
        </authorList>
    </citation>
    <scope>NUCLEOTIDE SEQUENCE [LARGE SCALE GENOMIC DNA]</scope>
    <source>
        <strain evidence="9">B47_G16</strain>
    </source>
</reference>
<evidence type="ECO:0000259" key="7">
    <source>
        <dbReference type="Pfam" id="PF03772"/>
    </source>
</evidence>
<feature type="transmembrane region" description="Helical" evidence="6">
    <location>
        <begin position="28"/>
        <end position="45"/>
    </location>
</feature>
<feature type="transmembrane region" description="Helical" evidence="6">
    <location>
        <begin position="374"/>
        <end position="393"/>
    </location>
</feature>
<gene>
    <name evidence="9" type="ORF">DRJ00_03695</name>
</gene>
<feature type="transmembrane region" description="Helical" evidence="6">
    <location>
        <begin position="247"/>
        <end position="266"/>
    </location>
</feature>
<dbReference type="Pfam" id="PF03772">
    <property type="entry name" value="Competence"/>
    <property type="match status" value="1"/>
</dbReference>
<dbReference type="InterPro" id="IPR004477">
    <property type="entry name" value="ComEC_N"/>
</dbReference>
<dbReference type="PANTHER" id="PTHR30619">
    <property type="entry name" value="DNA INTERNALIZATION/COMPETENCE PROTEIN COMEC/REC2"/>
    <property type="match status" value="1"/>
</dbReference>
<dbReference type="NCBIfam" id="TIGR00360">
    <property type="entry name" value="ComEC_N-term"/>
    <property type="match status" value="1"/>
</dbReference>